<name>A0A9P8ISH9_9HYPO</name>
<feature type="compositionally biased region" description="Acidic residues" evidence="1">
    <location>
        <begin position="985"/>
        <end position="999"/>
    </location>
</feature>
<dbReference type="GO" id="GO:0004252">
    <property type="term" value="F:serine-type endopeptidase activity"/>
    <property type="evidence" value="ECO:0007669"/>
    <property type="project" value="InterPro"/>
</dbReference>
<dbReference type="AlphaFoldDB" id="A0A9P8ISH9"/>
<evidence type="ECO:0000313" key="4">
    <source>
        <dbReference type="Proteomes" id="UP000827133"/>
    </source>
</evidence>
<proteinExistence type="predicted"/>
<organism evidence="3 4">
    <name type="scientific">Fusarium musae</name>
    <dbReference type="NCBI Taxonomy" id="1042133"/>
    <lineage>
        <taxon>Eukaryota</taxon>
        <taxon>Fungi</taxon>
        <taxon>Dikarya</taxon>
        <taxon>Ascomycota</taxon>
        <taxon>Pezizomycotina</taxon>
        <taxon>Sordariomycetes</taxon>
        <taxon>Hypocreomycetidae</taxon>
        <taxon>Hypocreales</taxon>
        <taxon>Nectriaceae</taxon>
        <taxon>Fusarium</taxon>
    </lineage>
</organism>
<dbReference type="GO" id="GO:0006508">
    <property type="term" value="P:proteolysis"/>
    <property type="evidence" value="ECO:0007669"/>
    <property type="project" value="InterPro"/>
</dbReference>
<dbReference type="Gene3D" id="3.40.50.200">
    <property type="entry name" value="Peptidase S8/S53 domain"/>
    <property type="match status" value="1"/>
</dbReference>
<evidence type="ECO:0000256" key="1">
    <source>
        <dbReference type="SAM" id="MobiDB-lite"/>
    </source>
</evidence>
<dbReference type="InterPro" id="IPR036770">
    <property type="entry name" value="Ankyrin_rpt-contain_sf"/>
</dbReference>
<dbReference type="KEGG" id="fmu:J7337_003661"/>
<feature type="domain" description="Peptidase S8/S53" evidence="2">
    <location>
        <begin position="666"/>
        <end position="880"/>
    </location>
</feature>
<dbReference type="GeneID" id="68311518"/>
<dbReference type="EMBL" id="JAHBCI010000003">
    <property type="protein sequence ID" value="KAG9503708.1"/>
    <property type="molecule type" value="Genomic_DNA"/>
</dbReference>
<reference evidence="3" key="1">
    <citation type="journal article" date="2021" name="Mol. Plant Microbe Interact.">
        <title>Telomere to telomere genome assembly of Fusarium musae F31, causal agent of crown rot disease of banana.</title>
        <authorList>
            <person name="Degradi L."/>
            <person name="Tava V."/>
            <person name="Kunova A."/>
            <person name="Cortesi P."/>
            <person name="Saracchi M."/>
            <person name="Pasquali M."/>
        </authorList>
    </citation>
    <scope>NUCLEOTIDE SEQUENCE</scope>
    <source>
        <strain evidence="3">F31</strain>
    </source>
</reference>
<comment type="caution">
    <text evidence="3">The sequence shown here is derived from an EMBL/GenBank/DDBJ whole genome shotgun (WGS) entry which is preliminary data.</text>
</comment>
<protein>
    <recommendedName>
        <fullName evidence="2">Peptidase S8/S53 domain-containing protein</fullName>
    </recommendedName>
</protein>
<evidence type="ECO:0000313" key="3">
    <source>
        <dbReference type="EMBL" id="KAG9503708.1"/>
    </source>
</evidence>
<sequence>MADILHAIAQKPQPRIVAAPSALPQAQARKGSLANIQPQQDESENNESTPGPSESFPAVVRLFTAYRKDLLKQTSKTPEYDEIDEWFRKAGSHQGSHLCNMDKTQGEDDDDEKIISFLHHCLKATDRFDQLLPLFDWAMKTYPQLYLKGVDRDKSILNFACSKCKASKEKEYLSTLMKHYPSQLSDILKKSSPKQQGKLLLEIIPFIRGRTGPEFLSFFRHGSMEFNTTQLQTETPQTKAAVTVTGTQGIESRVPATLADDVIRKRCADDYVVLNWKAAQGPSSLDTTSHCLNTKKSLEPGQVPGLQRNKDNQTPLHLAALYEKNQNANFESQLELVKSLVAWCPAALDKPDSKGRSAYFLRVETLEDCKLEQDEIAFFLKDKILHLDNRDAVPELLYGQSKSATAATVAKKPEKEIHLDLSELTTSSSREDLIRFIDGLVFENILQYVKIPQHPFRPRDPSRSSSDGAASKHDENGCGRKDFIAIFEKLKEKGVRKIIRVIVDDDDACLHQDDALENLGEFKIEDFQWRKTDMSSSVIIKAAGNARHIQLFSSGNHSVLRDWSSSEGLNRLESQLKSVHVIVRWKIESLSRTEKYARDFIKRLIVHCPQVQSIEVRLEPLKSKSHDEWTQPKFIAKTNSWLRRMQHFAGFIGNVRKLQQDGGARQVRVAILDDGIDWSFVSSIRATGRSFYADKRFDLGFQKSWFSSSTDHGTLMAALICKICPDAIIYSARLEQTISNTGSFQPTAHSAAKAIKWAVGMNVDIISMSWTIPGEDAELQNAVTAAHTAKIVMFGAASDQGVSEDIPQFMGKMNDKVICIGGARESGYSDEKSQAQGEYFFPGQASSIPGPLPPMKSNFGDQPASSVGTALASGLTAMIMLLVNMSPKYGGVSSRKSDHEAYRLQLQNPDIIRKVFDHILRSSSDSDTLDRKRTIPVDRIFKTAKLERKLQSAPSNERAKKGLELIDEVVEKLLRGLINSHQDRDEESGSDDSDATDEY</sequence>
<dbReference type="Gene3D" id="1.25.40.20">
    <property type="entry name" value="Ankyrin repeat-containing domain"/>
    <property type="match status" value="1"/>
</dbReference>
<dbReference type="InterPro" id="IPR000209">
    <property type="entry name" value="Peptidase_S8/S53_dom"/>
</dbReference>
<dbReference type="Proteomes" id="UP000827133">
    <property type="component" value="Unassembled WGS sequence"/>
</dbReference>
<keyword evidence="4" id="KW-1185">Reference proteome</keyword>
<dbReference type="Pfam" id="PF00082">
    <property type="entry name" value="Peptidase_S8"/>
    <property type="match status" value="1"/>
</dbReference>
<accession>A0A9P8ISH9</accession>
<feature type="region of interest" description="Disordered" evidence="1">
    <location>
        <begin position="11"/>
        <end position="55"/>
    </location>
</feature>
<evidence type="ECO:0000259" key="2">
    <source>
        <dbReference type="Pfam" id="PF00082"/>
    </source>
</evidence>
<dbReference type="InterPro" id="IPR036852">
    <property type="entry name" value="Peptidase_S8/S53_dom_sf"/>
</dbReference>
<feature type="region of interest" description="Disordered" evidence="1">
    <location>
        <begin position="978"/>
        <end position="999"/>
    </location>
</feature>
<dbReference type="SUPFAM" id="SSF52743">
    <property type="entry name" value="Subtilisin-like"/>
    <property type="match status" value="1"/>
</dbReference>
<gene>
    <name evidence="3" type="ORF">J7337_003661</name>
</gene>
<feature type="region of interest" description="Disordered" evidence="1">
    <location>
        <begin position="456"/>
        <end position="475"/>
    </location>
</feature>
<feature type="compositionally biased region" description="Polar residues" evidence="1">
    <location>
        <begin position="34"/>
        <end position="52"/>
    </location>
</feature>
<dbReference type="RefSeq" id="XP_044682708.1">
    <property type="nucleotide sequence ID" value="XM_044821375.1"/>
</dbReference>